<dbReference type="KEGG" id="mmob:F6R98_20930"/>
<keyword evidence="1 5" id="KW-0963">Cytoplasm</keyword>
<dbReference type="InterPro" id="IPR027462">
    <property type="entry name" value="ZapD_C"/>
</dbReference>
<dbReference type="PANTHER" id="PTHR39455:SF1">
    <property type="entry name" value="CELL DIVISION PROTEIN ZAPD"/>
    <property type="match status" value="1"/>
</dbReference>
<comment type="similarity">
    <text evidence="5">Belongs to the ZapD family.</text>
</comment>
<proteinExistence type="inferred from homology"/>
<sequence>MSSPIIYEFPLNERIRAFLRLERLFDTIDFFMRGDSEFESSSTVGSLLELLGFLGRVDLKSECIKELDRYTGSLEKLMDNPEVEHGALEKLLAEIAQTSEALYSNQNKIGLCMAENELLKAVGQKGTALSAICAFDLPYYHYWLRKDDDLRRQDLLGWIGSLDTLRKAVDLSLHLIRNSANITEEQADNGFFQKSLDAALPFQMLQVELDDRLPYFAEFSGGKQRFSIRFMNASIHERPAQTSKSISFTLSCCAF</sequence>
<dbReference type="InterPro" id="IPR009777">
    <property type="entry name" value="ZapD"/>
</dbReference>
<organism evidence="6 7">
    <name type="scientific">Candidatus Methylospira mobilis</name>
    <dbReference type="NCBI Taxonomy" id="1808979"/>
    <lineage>
        <taxon>Bacteria</taxon>
        <taxon>Pseudomonadati</taxon>
        <taxon>Pseudomonadota</taxon>
        <taxon>Gammaproteobacteria</taxon>
        <taxon>Methylococcales</taxon>
        <taxon>Methylococcaceae</taxon>
        <taxon>Candidatus Methylospira</taxon>
    </lineage>
</organism>
<name>A0A5Q0BMF5_9GAMM</name>
<evidence type="ECO:0000313" key="7">
    <source>
        <dbReference type="Proteomes" id="UP000325755"/>
    </source>
</evidence>
<dbReference type="FunCoup" id="A0A5Q0BMF5">
    <property type="interactions" value="45"/>
</dbReference>
<dbReference type="OrthoDB" id="5294622at2"/>
<dbReference type="RefSeq" id="WP_153250754.1">
    <property type="nucleotide sequence ID" value="NZ_CP044205.1"/>
</dbReference>
<dbReference type="HAMAP" id="MF_01092">
    <property type="entry name" value="ZapD"/>
    <property type="match status" value="1"/>
</dbReference>
<dbReference type="InterPro" id="IPR036268">
    <property type="entry name" value="ZapD_sf"/>
</dbReference>
<evidence type="ECO:0000256" key="4">
    <source>
        <dbReference type="ARBA" id="ARBA00023306"/>
    </source>
</evidence>
<keyword evidence="4 5" id="KW-0131">Cell cycle</keyword>
<dbReference type="GO" id="GO:0000917">
    <property type="term" value="P:division septum assembly"/>
    <property type="evidence" value="ECO:0007669"/>
    <property type="project" value="UniProtKB-KW"/>
</dbReference>
<evidence type="ECO:0000313" key="6">
    <source>
        <dbReference type="EMBL" id="QFY44789.1"/>
    </source>
</evidence>
<evidence type="ECO:0000256" key="5">
    <source>
        <dbReference type="HAMAP-Rule" id="MF_01092"/>
    </source>
</evidence>
<dbReference type="NCBIfam" id="NF003656">
    <property type="entry name" value="PRK05287.1-4"/>
    <property type="match status" value="1"/>
</dbReference>
<dbReference type="GO" id="GO:0005737">
    <property type="term" value="C:cytoplasm"/>
    <property type="evidence" value="ECO:0007669"/>
    <property type="project" value="UniProtKB-SubCell"/>
</dbReference>
<dbReference type="GO" id="GO:0032153">
    <property type="term" value="C:cell division site"/>
    <property type="evidence" value="ECO:0007669"/>
    <property type="project" value="TreeGrafter"/>
</dbReference>
<dbReference type="EMBL" id="CP044205">
    <property type="protein sequence ID" value="QFY44789.1"/>
    <property type="molecule type" value="Genomic_DNA"/>
</dbReference>
<dbReference type="GO" id="GO:0043093">
    <property type="term" value="P:FtsZ-dependent cytokinesis"/>
    <property type="evidence" value="ECO:0007669"/>
    <property type="project" value="UniProtKB-UniRule"/>
</dbReference>
<accession>A0A5Q0BMF5</accession>
<dbReference type="Gene3D" id="1.10.3900.10">
    <property type="entry name" value="YacF-like"/>
    <property type="match status" value="1"/>
</dbReference>
<keyword evidence="3 5" id="KW-0717">Septation</keyword>
<evidence type="ECO:0000256" key="2">
    <source>
        <dbReference type="ARBA" id="ARBA00022618"/>
    </source>
</evidence>
<dbReference type="Proteomes" id="UP000325755">
    <property type="component" value="Chromosome"/>
</dbReference>
<dbReference type="SUPFAM" id="SSF160950">
    <property type="entry name" value="YacF-like"/>
    <property type="match status" value="1"/>
</dbReference>
<evidence type="ECO:0000256" key="1">
    <source>
        <dbReference type="ARBA" id="ARBA00022490"/>
    </source>
</evidence>
<evidence type="ECO:0000256" key="3">
    <source>
        <dbReference type="ARBA" id="ARBA00023210"/>
    </source>
</evidence>
<keyword evidence="2 5" id="KW-0132">Cell division</keyword>
<reference evidence="6 7" key="1">
    <citation type="submission" date="2019-09" db="EMBL/GenBank/DDBJ databases">
        <title>Ecophysiology of the spiral-shaped methanotroph Methylospira mobilis as revealed by the complete genome sequence.</title>
        <authorList>
            <person name="Oshkin I.Y."/>
            <person name="Dedysh S.N."/>
            <person name="Miroshnikov K."/>
            <person name="Danilova O.V."/>
            <person name="Hakobyan A."/>
            <person name="Liesack W."/>
        </authorList>
    </citation>
    <scope>NUCLEOTIDE SEQUENCE [LARGE SCALE GENOMIC DNA]</scope>
    <source>
        <strain evidence="6 7">Shm1</strain>
    </source>
</reference>
<comment type="subunit">
    <text evidence="5">Interacts with FtsZ.</text>
</comment>
<dbReference type="Pfam" id="PF07072">
    <property type="entry name" value="ZapD"/>
    <property type="match status" value="1"/>
</dbReference>
<dbReference type="PANTHER" id="PTHR39455">
    <property type="entry name" value="CELL DIVISION PROTEIN ZAPD"/>
    <property type="match status" value="1"/>
</dbReference>
<keyword evidence="7" id="KW-1185">Reference proteome</keyword>
<dbReference type="Gene3D" id="2.60.440.10">
    <property type="entry name" value="YacF-like domains"/>
    <property type="match status" value="1"/>
</dbReference>
<comment type="subcellular location">
    <subcellularLocation>
        <location evidence="5">Cytoplasm</location>
    </subcellularLocation>
    <text evidence="5">Localizes to mid-cell in an FtsZ-dependent manner.</text>
</comment>
<comment type="function">
    <text evidence="5">Cell division factor that enhances FtsZ-ring assembly. Directly interacts with FtsZ and promotes bundling of FtsZ protofilaments, with a reduction in FtsZ GTPase activity.</text>
</comment>
<dbReference type="InParanoid" id="A0A5Q0BMF5"/>
<protein>
    <recommendedName>
        <fullName evidence="5">Cell division protein ZapD</fullName>
    </recommendedName>
    <alternativeName>
        <fullName evidence="5">Z ring-associated protein D</fullName>
    </alternativeName>
</protein>
<dbReference type="AlphaFoldDB" id="A0A5Q0BMF5"/>
<gene>
    <name evidence="5 6" type="primary">zapD</name>
    <name evidence="6" type="ORF">F6R98_20930</name>
</gene>